<gene>
    <name evidence="2" type="ORF">CMV_010722</name>
</gene>
<feature type="region of interest" description="Disordered" evidence="1">
    <location>
        <begin position="1"/>
        <end position="23"/>
    </location>
</feature>
<protein>
    <submittedName>
        <fullName evidence="2">Uncharacterized protein</fullName>
    </submittedName>
</protein>
<dbReference type="EMBL" id="JRKL02001263">
    <property type="protein sequence ID" value="KAF3965063.1"/>
    <property type="molecule type" value="Genomic_DNA"/>
</dbReference>
<evidence type="ECO:0000313" key="2">
    <source>
        <dbReference type="EMBL" id="KAF3965063.1"/>
    </source>
</evidence>
<keyword evidence="3" id="KW-1185">Reference proteome</keyword>
<organism evidence="2 3">
    <name type="scientific">Castanea mollissima</name>
    <name type="common">Chinese chestnut</name>
    <dbReference type="NCBI Taxonomy" id="60419"/>
    <lineage>
        <taxon>Eukaryota</taxon>
        <taxon>Viridiplantae</taxon>
        <taxon>Streptophyta</taxon>
        <taxon>Embryophyta</taxon>
        <taxon>Tracheophyta</taxon>
        <taxon>Spermatophyta</taxon>
        <taxon>Magnoliopsida</taxon>
        <taxon>eudicotyledons</taxon>
        <taxon>Gunneridae</taxon>
        <taxon>Pentapetalae</taxon>
        <taxon>rosids</taxon>
        <taxon>fabids</taxon>
        <taxon>Fagales</taxon>
        <taxon>Fagaceae</taxon>
        <taxon>Castanea</taxon>
    </lineage>
</organism>
<name>A0A8J4RMI4_9ROSI</name>
<evidence type="ECO:0000256" key="1">
    <source>
        <dbReference type="SAM" id="MobiDB-lite"/>
    </source>
</evidence>
<reference evidence="2" key="1">
    <citation type="submission" date="2020-03" db="EMBL/GenBank/DDBJ databases">
        <title>Castanea mollissima Vanexum genome sequencing.</title>
        <authorList>
            <person name="Staton M."/>
        </authorList>
    </citation>
    <scope>NUCLEOTIDE SEQUENCE</scope>
    <source>
        <tissue evidence="2">Leaf</tissue>
    </source>
</reference>
<feature type="compositionally biased region" description="Polar residues" evidence="1">
    <location>
        <begin position="1"/>
        <end position="14"/>
    </location>
</feature>
<dbReference type="AlphaFoldDB" id="A0A8J4RMI4"/>
<comment type="caution">
    <text evidence="2">The sequence shown here is derived from an EMBL/GenBank/DDBJ whole genome shotgun (WGS) entry which is preliminary data.</text>
</comment>
<accession>A0A8J4RMI4</accession>
<dbReference type="Proteomes" id="UP000737018">
    <property type="component" value="Unassembled WGS sequence"/>
</dbReference>
<sequence>MQSLKLDPSSFNPQENKRDERPLLHSICRDERPSLHNILLVQRGFPPDLDSQGKQVQQNLEGLLGKTKPSSPQLSPAVGLMGSPFGHSFNLCIANFTGWIISELGLDSILIFCLGSMDLNGSS</sequence>
<proteinExistence type="predicted"/>
<evidence type="ECO:0000313" key="3">
    <source>
        <dbReference type="Proteomes" id="UP000737018"/>
    </source>
</evidence>